<evidence type="ECO:0000256" key="7">
    <source>
        <dbReference type="ARBA" id="ARBA00023270"/>
    </source>
</evidence>
<keyword evidence="7" id="KW-0704">Schiff base</keyword>
<proteinExistence type="inferred from homology"/>
<dbReference type="GO" id="GO:0008700">
    <property type="term" value="F:(R,S)-4-hydroxy-2-oxoglutarate aldolase activity"/>
    <property type="evidence" value="ECO:0007669"/>
    <property type="project" value="UniProtKB-EC"/>
</dbReference>
<dbReference type="NCBIfam" id="TIGR01182">
    <property type="entry name" value="eda"/>
    <property type="match status" value="1"/>
</dbReference>
<dbReference type="InterPro" id="IPR000887">
    <property type="entry name" value="Aldlse_KDPG_KHG"/>
</dbReference>
<dbReference type="InterPro" id="IPR031337">
    <property type="entry name" value="KDPG/KHG_AS_1"/>
</dbReference>
<dbReference type="RefSeq" id="WP_169262033.1">
    <property type="nucleotide sequence ID" value="NZ_WTVQ01000043.1"/>
</dbReference>
<dbReference type="SUPFAM" id="SSF51569">
    <property type="entry name" value="Aldolase"/>
    <property type="match status" value="1"/>
</dbReference>
<evidence type="ECO:0000313" key="10">
    <source>
        <dbReference type="Proteomes" id="UP000648984"/>
    </source>
</evidence>
<evidence type="ECO:0000256" key="4">
    <source>
        <dbReference type="ARBA" id="ARBA00011233"/>
    </source>
</evidence>
<dbReference type="Proteomes" id="UP000648984">
    <property type="component" value="Unassembled WGS sequence"/>
</dbReference>
<dbReference type="NCBIfam" id="NF004325">
    <property type="entry name" value="PRK05718.1"/>
    <property type="match status" value="1"/>
</dbReference>
<dbReference type="PROSITE" id="PS00160">
    <property type="entry name" value="ALDOLASE_KDPG_KHG_2"/>
    <property type="match status" value="1"/>
</dbReference>
<evidence type="ECO:0000313" key="9">
    <source>
        <dbReference type="EMBL" id="NMG76898.1"/>
    </source>
</evidence>
<organism evidence="9 10">
    <name type="scientific">Aromatoleum diolicum</name>
    <dbReference type="NCBI Taxonomy" id="75796"/>
    <lineage>
        <taxon>Bacteria</taxon>
        <taxon>Pseudomonadati</taxon>
        <taxon>Pseudomonadota</taxon>
        <taxon>Betaproteobacteria</taxon>
        <taxon>Rhodocyclales</taxon>
        <taxon>Rhodocyclaceae</taxon>
        <taxon>Aromatoleum</taxon>
    </lineage>
</organism>
<evidence type="ECO:0000256" key="2">
    <source>
        <dbReference type="ARBA" id="ARBA00004736"/>
    </source>
</evidence>
<protein>
    <recommendedName>
        <fullName evidence="5">2-dehydro-3-deoxy-phosphogluconate aldolase</fullName>
        <ecNumber evidence="5">4.1.2.14</ecNumber>
    </recommendedName>
</protein>
<reference evidence="9 10" key="1">
    <citation type="submission" date="2019-12" db="EMBL/GenBank/DDBJ databases">
        <title>Comparative genomics gives insights into the taxonomy of the Azoarcus-Aromatoleum group and reveals separate origins of nif in the plant-associated Azoarcus and non-plant-associated Aromatoleum sub-groups.</title>
        <authorList>
            <person name="Lafos M."/>
            <person name="Maluk M."/>
            <person name="Batista M."/>
            <person name="Junghare M."/>
            <person name="Carmona M."/>
            <person name="Faoro H."/>
            <person name="Cruz L.M."/>
            <person name="Battistoni F."/>
            <person name="De Souza E."/>
            <person name="Pedrosa F."/>
            <person name="Chen W.-M."/>
            <person name="Poole P.S."/>
            <person name="Dixon R.A."/>
            <person name="James E.K."/>
        </authorList>
    </citation>
    <scope>NUCLEOTIDE SEQUENCE [LARGE SCALE GENOMIC DNA]</scope>
    <source>
        <strain evidence="9 10">22Lin</strain>
    </source>
</reference>
<dbReference type="CDD" id="cd00452">
    <property type="entry name" value="KDPG_aldolase"/>
    <property type="match status" value="1"/>
</dbReference>
<evidence type="ECO:0000256" key="1">
    <source>
        <dbReference type="ARBA" id="ARBA00000654"/>
    </source>
</evidence>
<dbReference type="PROSITE" id="PS00159">
    <property type="entry name" value="ALDOLASE_KDPG_KHG_1"/>
    <property type="match status" value="1"/>
</dbReference>
<evidence type="ECO:0000256" key="5">
    <source>
        <dbReference type="ARBA" id="ARBA00013063"/>
    </source>
</evidence>
<dbReference type="InterPro" id="IPR031338">
    <property type="entry name" value="KDPG/KHG_AS_2"/>
</dbReference>
<accession>A0ABX1QEN3</accession>
<dbReference type="EC" id="4.1.2.14" evidence="5"/>
<dbReference type="Pfam" id="PF01081">
    <property type="entry name" value="Aldolase"/>
    <property type="match status" value="1"/>
</dbReference>
<comment type="caution">
    <text evidence="9">The sequence shown here is derived from an EMBL/GenBank/DDBJ whole genome shotgun (WGS) entry which is preliminary data.</text>
</comment>
<keyword evidence="6 9" id="KW-0456">Lyase</keyword>
<dbReference type="PANTHER" id="PTHR30246:SF1">
    <property type="entry name" value="2-DEHYDRO-3-DEOXY-6-PHOSPHOGALACTONATE ALDOLASE-RELATED"/>
    <property type="match status" value="1"/>
</dbReference>
<dbReference type="EMBL" id="WTVQ01000043">
    <property type="protein sequence ID" value="NMG76898.1"/>
    <property type="molecule type" value="Genomic_DNA"/>
</dbReference>
<sequence length="212" mass="20969">MDISTLLGASPVMPVIVLDKVADAVPLARALVAGGIRVLEVTLRTAAALDSIRAIAAEVPDAIVGAGTVVTPADLAAAAEAGASFAVSPGASAELLRAGRESAIPLLPGVMTPTDVINALAAGYTAMKLFPAAQAGGIGMLKALGGPFPQLRFCPTGGIDAASAPGFLALPNVACVGGSWLTPADRVRAGDWAAITELARAAAALRLADSAR</sequence>
<comment type="pathway">
    <text evidence="2">Carbohydrate acid metabolism; 2-dehydro-3-deoxy-D-gluconate degradation; D-glyceraldehyde 3-phosphate and pyruvate from 2-dehydro-3-deoxy-D-gluconate: step 2/2.</text>
</comment>
<name>A0ABX1QEN3_9RHOO</name>
<keyword evidence="8" id="KW-0119">Carbohydrate metabolism</keyword>
<evidence type="ECO:0000256" key="3">
    <source>
        <dbReference type="ARBA" id="ARBA00006906"/>
    </source>
</evidence>
<evidence type="ECO:0000256" key="6">
    <source>
        <dbReference type="ARBA" id="ARBA00023239"/>
    </source>
</evidence>
<comment type="subunit">
    <text evidence="4">Homotrimer.</text>
</comment>
<dbReference type="Gene3D" id="3.20.20.70">
    <property type="entry name" value="Aldolase class I"/>
    <property type="match status" value="1"/>
</dbReference>
<dbReference type="PANTHER" id="PTHR30246">
    <property type="entry name" value="2-KETO-3-DEOXY-6-PHOSPHOGLUCONATE ALDOLASE"/>
    <property type="match status" value="1"/>
</dbReference>
<comment type="similarity">
    <text evidence="3">Belongs to the KHG/KDPG aldolase family.</text>
</comment>
<comment type="catalytic activity">
    <reaction evidence="1">
        <text>2-dehydro-3-deoxy-6-phospho-D-gluconate = D-glyceraldehyde 3-phosphate + pyruvate</text>
        <dbReference type="Rhea" id="RHEA:17089"/>
        <dbReference type="ChEBI" id="CHEBI:15361"/>
        <dbReference type="ChEBI" id="CHEBI:57569"/>
        <dbReference type="ChEBI" id="CHEBI:59776"/>
        <dbReference type="EC" id="4.1.2.14"/>
    </reaction>
</comment>
<gene>
    <name evidence="9" type="primary">eda</name>
    <name evidence="9" type="ORF">GPA25_19270</name>
</gene>
<dbReference type="GO" id="GO:0008675">
    <property type="term" value="F:2-dehydro-3-deoxy-phosphogluconate aldolase activity"/>
    <property type="evidence" value="ECO:0007669"/>
    <property type="project" value="UniProtKB-EC"/>
</dbReference>
<evidence type="ECO:0000256" key="8">
    <source>
        <dbReference type="ARBA" id="ARBA00023277"/>
    </source>
</evidence>
<keyword evidence="10" id="KW-1185">Reference proteome</keyword>
<dbReference type="InterPro" id="IPR013785">
    <property type="entry name" value="Aldolase_TIM"/>
</dbReference>